<comment type="similarity">
    <text evidence="1">Belongs to the GILT family.</text>
</comment>
<evidence type="ECO:0000256" key="2">
    <source>
        <dbReference type="ARBA" id="ARBA00023180"/>
    </source>
</evidence>
<feature type="signal peptide" evidence="3">
    <location>
        <begin position="1"/>
        <end position="24"/>
    </location>
</feature>
<keyword evidence="5" id="KW-1185">Reference proteome</keyword>
<feature type="chain" id="PRO_5017247654" evidence="3">
    <location>
        <begin position="25"/>
        <end position="239"/>
    </location>
</feature>
<dbReference type="OrthoDB" id="958254at2759"/>
<evidence type="ECO:0000313" key="5">
    <source>
        <dbReference type="Proteomes" id="UP000268350"/>
    </source>
</evidence>
<dbReference type="InterPro" id="IPR004911">
    <property type="entry name" value="Interferon-induced_GILT"/>
</dbReference>
<keyword evidence="3" id="KW-0732">Signal</keyword>
<dbReference type="GO" id="GO:0016671">
    <property type="term" value="F:oxidoreductase activity, acting on a sulfur group of donors, disulfide as acceptor"/>
    <property type="evidence" value="ECO:0007669"/>
    <property type="project" value="InterPro"/>
</dbReference>
<evidence type="ECO:0000313" key="4">
    <source>
        <dbReference type="EMBL" id="SPP84350.1"/>
    </source>
</evidence>
<dbReference type="Proteomes" id="UP000268350">
    <property type="component" value="Unassembled WGS sequence"/>
</dbReference>
<dbReference type="PANTHER" id="PTHR13234">
    <property type="entry name" value="GAMMA-INTERFERON INDUCIBLE LYSOSOMAL THIOL REDUCTASE GILT"/>
    <property type="match status" value="1"/>
</dbReference>
<reference evidence="5" key="1">
    <citation type="submission" date="2018-01" db="EMBL/GenBank/DDBJ databases">
        <authorList>
            <person name="Alioto T."/>
            <person name="Alioto T."/>
        </authorList>
    </citation>
    <scope>NUCLEOTIDE SEQUENCE [LARGE SCALE GENOMIC DNA]</scope>
</reference>
<dbReference type="PANTHER" id="PTHR13234:SF68">
    <property type="entry name" value="GH19763P"/>
    <property type="match status" value="1"/>
</dbReference>
<keyword evidence="2" id="KW-0325">Glycoprotein</keyword>
<dbReference type="AlphaFoldDB" id="A0A3B0K8D1"/>
<accession>A0A3B0K8D1</accession>
<protein>
    <submittedName>
        <fullName evidence="4">Blast:GILT-like protein F37H8.5</fullName>
    </submittedName>
</protein>
<gene>
    <name evidence="4" type="ORF">DGUA_6G016903</name>
</gene>
<evidence type="ECO:0000256" key="3">
    <source>
        <dbReference type="SAM" id="SignalP"/>
    </source>
</evidence>
<dbReference type="EMBL" id="OUUW01000008">
    <property type="protein sequence ID" value="SPP84350.1"/>
    <property type="molecule type" value="Genomic_DNA"/>
</dbReference>
<name>A0A3B0K8D1_DROGU</name>
<proteinExistence type="inferred from homology"/>
<evidence type="ECO:0000256" key="1">
    <source>
        <dbReference type="ARBA" id="ARBA00005679"/>
    </source>
</evidence>
<dbReference type="Pfam" id="PF03227">
    <property type="entry name" value="GILT"/>
    <property type="match status" value="1"/>
</dbReference>
<sequence>MQTFPTALSMGLLLGLMLTLNCSSELLEEPREKRQADKVLDADTFETFKLTLLSFPLPPQLHITLLYESLCPDSRNFMHQLGPVHEELKQYMDIQLVPFGKSRSEQSGAIFHCQHGPAECEGNRVQSCVISSTANQSAQVKFVVCQMFALDSSRADQCASEAGLRTDVDHCADSETGTKLQLQAELVTKLYQPSFIPTIVYNGVFNQQLQDHSLRDFRGTVCHLLRQQNLLPSGSPVCQ</sequence>
<organism evidence="4 5">
    <name type="scientific">Drosophila guanche</name>
    <name type="common">Fruit fly</name>
    <dbReference type="NCBI Taxonomy" id="7266"/>
    <lineage>
        <taxon>Eukaryota</taxon>
        <taxon>Metazoa</taxon>
        <taxon>Ecdysozoa</taxon>
        <taxon>Arthropoda</taxon>
        <taxon>Hexapoda</taxon>
        <taxon>Insecta</taxon>
        <taxon>Pterygota</taxon>
        <taxon>Neoptera</taxon>
        <taxon>Endopterygota</taxon>
        <taxon>Diptera</taxon>
        <taxon>Brachycera</taxon>
        <taxon>Muscomorpha</taxon>
        <taxon>Ephydroidea</taxon>
        <taxon>Drosophilidae</taxon>
        <taxon>Drosophila</taxon>
        <taxon>Sophophora</taxon>
    </lineage>
</organism>